<dbReference type="GO" id="GO:0015175">
    <property type="term" value="F:neutral L-amino acid transmembrane transporter activity"/>
    <property type="evidence" value="ECO:0007669"/>
    <property type="project" value="TreeGrafter"/>
</dbReference>
<name>A0A1T4V883_9GAMM</name>
<feature type="transmembrane region" description="Helical" evidence="6">
    <location>
        <begin position="369"/>
        <end position="396"/>
    </location>
</feature>
<dbReference type="Gene3D" id="1.10.3860.10">
    <property type="entry name" value="Sodium:dicarboxylate symporter"/>
    <property type="match status" value="1"/>
</dbReference>
<evidence type="ECO:0000256" key="1">
    <source>
        <dbReference type="ARBA" id="ARBA00004141"/>
    </source>
</evidence>
<feature type="transmembrane region" description="Helical" evidence="6">
    <location>
        <begin position="236"/>
        <end position="261"/>
    </location>
</feature>
<evidence type="ECO:0000313" key="8">
    <source>
        <dbReference type="Proteomes" id="UP000242432"/>
    </source>
</evidence>
<evidence type="ECO:0000256" key="2">
    <source>
        <dbReference type="ARBA" id="ARBA00022448"/>
    </source>
</evidence>
<keyword evidence="2" id="KW-0813">Transport</keyword>
<dbReference type="SUPFAM" id="SSF118215">
    <property type="entry name" value="Proton glutamate symport protein"/>
    <property type="match status" value="1"/>
</dbReference>
<dbReference type="InterPro" id="IPR036458">
    <property type="entry name" value="Na:dicarbo_symporter_sf"/>
</dbReference>
<keyword evidence="8" id="KW-1185">Reference proteome</keyword>
<feature type="transmembrane region" description="Helical" evidence="6">
    <location>
        <begin position="200"/>
        <end position="224"/>
    </location>
</feature>
<evidence type="ECO:0000256" key="5">
    <source>
        <dbReference type="ARBA" id="ARBA00023136"/>
    </source>
</evidence>
<reference evidence="8" key="1">
    <citation type="submission" date="2017-02" db="EMBL/GenBank/DDBJ databases">
        <authorList>
            <person name="Varghese N."/>
            <person name="Submissions S."/>
        </authorList>
    </citation>
    <scope>NUCLEOTIDE SEQUENCE [LARGE SCALE GENOMIC DNA]</scope>
    <source>
        <strain evidence="8">DSM 3072</strain>
    </source>
</reference>
<dbReference type="GO" id="GO:0005313">
    <property type="term" value="F:L-glutamate transmembrane transporter activity"/>
    <property type="evidence" value="ECO:0007669"/>
    <property type="project" value="TreeGrafter"/>
</dbReference>
<dbReference type="PRINTS" id="PR00173">
    <property type="entry name" value="EDTRNSPORT"/>
</dbReference>
<evidence type="ECO:0000256" key="4">
    <source>
        <dbReference type="ARBA" id="ARBA00022989"/>
    </source>
</evidence>
<keyword evidence="3 6" id="KW-0812">Transmembrane</keyword>
<accession>A0A1T4V883</accession>
<dbReference type="STRING" id="83771.SAMN02910357_01793"/>
<feature type="transmembrane region" description="Helical" evidence="6">
    <location>
        <begin position="310"/>
        <end position="335"/>
    </location>
</feature>
<sequence length="427" mass="45173">MIFNTSRIHAAAATALAKVSGKGRALTAVFYIGALIIGALIGFAGNADVNAVMDFIATVFTRLFSFIAVPIIAVSLISTLANLSRNSKGGTIFIHTIFYTLLTTILAAVLGAVLFSVITPANVPAAMTEGAADVVSKYESLSYLEHIQNIIPNNLLQPFVAGNVLSILMVAAAFGLGIASMKESKNKDALISVITGFQELLFILIHWLIRILPIGIMAFTAQLVTQLEAGIILGGLATYFGVVISSNLIQMFVILPLILLIKGLNPLKIARGMLPALAVALFSKSSAGTLPVTMAAAEDNLHVDRRVSRFVLPICTTINMNGCAAFILITSVYLLQNAGIEIGFSTLTAWVFIATFAAVGNAGVPMGCYFLTLSLVSSMNIPVSLMGVILPVYAVIDMIETSLNVWSDSCVANIVNKTMKDKLPAEA</sequence>
<dbReference type="Proteomes" id="UP000242432">
    <property type="component" value="Unassembled WGS sequence"/>
</dbReference>
<protein>
    <submittedName>
        <fullName evidence="7">Na+/H+-dicarboxylate symporter</fullName>
    </submittedName>
</protein>
<organism evidence="7 8">
    <name type="scientific">Succinivibrio dextrinosolvens DSM 3072</name>
    <dbReference type="NCBI Taxonomy" id="1123324"/>
    <lineage>
        <taxon>Bacteria</taxon>
        <taxon>Pseudomonadati</taxon>
        <taxon>Pseudomonadota</taxon>
        <taxon>Gammaproteobacteria</taxon>
        <taxon>Aeromonadales</taxon>
        <taxon>Succinivibrionaceae</taxon>
        <taxon>Succinivibrio</taxon>
    </lineage>
</organism>
<gene>
    <name evidence="7" type="ORF">SAMN02745213_01043</name>
</gene>
<dbReference type="AlphaFoldDB" id="A0A1T4V883"/>
<feature type="transmembrane region" description="Helical" evidence="6">
    <location>
        <begin position="96"/>
        <end position="118"/>
    </location>
</feature>
<dbReference type="GO" id="GO:0005886">
    <property type="term" value="C:plasma membrane"/>
    <property type="evidence" value="ECO:0007669"/>
    <property type="project" value="TreeGrafter"/>
</dbReference>
<comment type="subcellular location">
    <subcellularLocation>
        <location evidence="1">Membrane</location>
        <topology evidence="1">Multi-pass membrane protein</topology>
    </subcellularLocation>
</comment>
<dbReference type="GO" id="GO:0015501">
    <property type="term" value="F:glutamate:sodium symporter activity"/>
    <property type="evidence" value="ECO:0007669"/>
    <property type="project" value="TreeGrafter"/>
</dbReference>
<proteinExistence type="predicted"/>
<keyword evidence="4 6" id="KW-1133">Transmembrane helix</keyword>
<dbReference type="PANTHER" id="PTHR11958:SF63">
    <property type="entry name" value="AMINO ACID TRANSPORTER"/>
    <property type="match status" value="1"/>
</dbReference>
<feature type="transmembrane region" description="Helical" evidence="6">
    <location>
        <begin position="159"/>
        <end position="179"/>
    </location>
</feature>
<feature type="transmembrane region" description="Helical" evidence="6">
    <location>
        <begin position="25"/>
        <end position="43"/>
    </location>
</feature>
<feature type="transmembrane region" description="Helical" evidence="6">
    <location>
        <begin position="63"/>
        <end position="84"/>
    </location>
</feature>
<feature type="transmembrane region" description="Helical" evidence="6">
    <location>
        <begin position="342"/>
        <end position="363"/>
    </location>
</feature>
<evidence type="ECO:0000313" key="7">
    <source>
        <dbReference type="EMBL" id="SKA61164.1"/>
    </source>
</evidence>
<dbReference type="RefSeq" id="WP_078928559.1">
    <property type="nucleotide sequence ID" value="NZ_FUXX01000013.1"/>
</dbReference>
<evidence type="ECO:0000256" key="6">
    <source>
        <dbReference type="SAM" id="Phobius"/>
    </source>
</evidence>
<keyword evidence="5 6" id="KW-0472">Membrane</keyword>
<dbReference type="EMBL" id="FUXX01000013">
    <property type="protein sequence ID" value="SKA61164.1"/>
    <property type="molecule type" value="Genomic_DNA"/>
</dbReference>
<dbReference type="PANTHER" id="PTHR11958">
    <property type="entry name" value="SODIUM/DICARBOXYLATE SYMPORTER-RELATED"/>
    <property type="match status" value="1"/>
</dbReference>
<evidence type="ECO:0000256" key="3">
    <source>
        <dbReference type="ARBA" id="ARBA00022692"/>
    </source>
</evidence>
<dbReference type="InterPro" id="IPR001991">
    <property type="entry name" value="Na-dicarboxylate_symporter"/>
</dbReference>
<dbReference type="InterPro" id="IPR050746">
    <property type="entry name" value="DAACS"/>
</dbReference>
<dbReference type="Pfam" id="PF00375">
    <property type="entry name" value="SDF"/>
    <property type="match status" value="1"/>
</dbReference>